<protein>
    <submittedName>
        <fullName evidence="1">Uncharacterized protein</fullName>
    </submittedName>
</protein>
<accession>A0ACC3CX42</accession>
<comment type="caution">
    <text evidence="1">The sequence shown here is derived from an EMBL/GenBank/DDBJ whole genome shotgun (WGS) entry which is preliminary data.</text>
</comment>
<evidence type="ECO:0000313" key="1">
    <source>
        <dbReference type="EMBL" id="KAK3048098.1"/>
    </source>
</evidence>
<evidence type="ECO:0000313" key="2">
    <source>
        <dbReference type="Proteomes" id="UP001186974"/>
    </source>
</evidence>
<feature type="non-terminal residue" evidence="1">
    <location>
        <position position="103"/>
    </location>
</feature>
<organism evidence="1 2">
    <name type="scientific">Coniosporium uncinatum</name>
    <dbReference type="NCBI Taxonomy" id="93489"/>
    <lineage>
        <taxon>Eukaryota</taxon>
        <taxon>Fungi</taxon>
        <taxon>Dikarya</taxon>
        <taxon>Ascomycota</taxon>
        <taxon>Pezizomycotina</taxon>
        <taxon>Dothideomycetes</taxon>
        <taxon>Dothideomycetes incertae sedis</taxon>
        <taxon>Coniosporium</taxon>
    </lineage>
</organism>
<name>A0ACC3CX42_9PEZI</name>
<gene>
    <name evidence="1" type="ORF">LTS18_013012</name>
</gene>
<dbReference type="Proteomes" id="UP001186974">
    <property type="component" value="Unassembled WGS sequence"/>
</dbReference>
<feature type="non-terminal residue" evidence="1">
    <location>
        <position position="1"/>
    </location>
</feature>
<keyword evidence="2" id="KW-1185">Reference proteome</keyword>
<sequence>EHYDGDTKQTIIVDVNQLITLDFERPFDFPSLLGDEQHDSTLNTHHTRSPPFLLNPPRLDTMASAIFFLDLKGKTLLARNYRGDVPMSAVEKFPILLSEAEEE</sequence>
<reference evidence="1" key="1">
    <citation type="submission" date="2024-09" db="EMBL/GenBank/DDBJ databases">
        <title>Black Yeasts Isolated from many extreme environments.</title>
        <authorList>
            <person name="Coleine C."/>
            <person name="Stajich J.E."/>
            <person name="Selbmann L."/>
        </authorList>
    </citation>
    <scope>NUCLEOTIDE SEQUENCE</scope>
    <source>
        <strain evidence="1">CCFEE 5737</strain>
    </source>
</reference>
<proteinExistence type="predicted"/>
<dbReference type="EMBL" id="JAWDJW010010306">
    <property type="protein sequence ID" value="KAK3048098.1"/>
    <property type="molecule type" value="Genomic_DNA"/>
</dbReference>